<feature type="chain" id="PRO_5042937868" evidence="1">
    <location>
        <begin position="16"/>
        <end position="92"/>
    </location>
</feature>
<accession>A0AAN7SEE9</accession>
<dbReference type="EMBL" id="JARPUR010000004">
    <property type="protein sequence ID" value="KAK4877892.1"/>
    <property type="molecule type" value="Genomic_DNA"/>
</dbReference>
<proteinExistence type="predicted"/>
<gene>
    <name evidence="2" type="ORF">RN001_010398</name>
</gene>
<name>A0AAN7SEE9_9COLE</name>
<sequence>MSPAIVLLLAVSAVAHPTMYKLNENSKFEPDLVPVSSTVIPLPIYQVGYGIKVAPGLNGRKSVIERPEGPITLITAHSKKKALGNEKEKAKN</sequence>
<organism evidence="2 3">
    <name type="scientific">Aquatica leii</name>
    <dbReference type="NCBI Taxonomy" id="1421715"/>
    <lineage>
        <taxon>Eukaryota</taxon>
        <taxon>Metazoa</taxon>
        <taxon>Ecdysozoa</taxon>
        <taxon>Arthropoda</taxon>
        <taxon>Hexapoda</taxon>
        <taxon>Insecta</taxon>
        <taxon>Pterygota</taxon>
        <taxon>Neoptera</taxon>
        <taxon>Endopterygota</taxon>
        <taxon>Coleoptera</taxon>
        <taxon>Polyphaga</taxon>
        <taxon>Elateriformia</taxon>
        <taxon>Elateroidea</taxon>
        <taxon>Lampyridae</taxon>
        <taxon>Luciolinae</taxon>
        <taxon>Aquatica</taxon>
    </lineage>
</organism>
<evidence type="ECO:0000313" key="3">
    <source>
        <dbReference type="Proteomes" id="UP001353858"/>
    </source>
</evidence>
<evidence type="ECO:0000313" key="2">
    <source>
        <dbReference type="EMBL" id="KAK4877892.1"/>
    </source>
</evidence>
<keyword evidence="1" id="KW-0732">Signal</keyword>
<dbReference type="AlphaFoldDB" id="A0AAN7SEE9"/>
<evidence type="ECO:0000256" key="1">
    <source>
        <dbReference type="SAM" id="SignalP"/>
    </source>
</evidence>
<reference evidence="3" key="1">
    <citation type="submission" date="2023-01" db="EMBL/GenBank/DDBJ databases">
        <title>Key to firefly adult light organ development and bioluminescence: homeobox transcription factors regulate luciferase expression and transportation to peroxisome.</title>
        <authorList>
            <person name="Fu X."/>
        </authorList>
    </citation>
    <scope>NUCLEOTIDE SEQUENCE [LARGE SCALE GENOMIC DNA]</scope>
</reference>
<protein>
    <submittedName>
        <fullName evidence="2">Uncharacterized protein</fullName>
    </submittedName>
</protein>
<dbReference type="Proteomes" id="UP001353858">
    <property type="component" value="Unassembled WGS sequence"/>
</dbReference>
<keyword evidence="3" id="KW-1185">Reference proteome</keyword>
<feature type="signal peptide" evidence="1">
    <location>
        <begin position="1"/>
        <end position="15"/>
    </location>
</feature>
<comment type="caution">
    <text evidence="2">The sequence shown here is derived from an EMBL/GenBank/DDBJ whole genome shotgun (WGS) entry which is preliminary data.</text>
</comment>